<dbReference type="GO" id="GO:0003676">
    <property type="term" value="F:nucleic acid binding"/>
    <property type="evidence" value="ECO:0007669"/>
    <property type="project" value="InterPro"/>
</dbReference>
<protein>
    <recommendedName>
        <fullName evidence="3">Tc1-like transposase DDE domain-containing protein</fullName>
    </recommendedName>
</protein>
<evidence type="ECO:0008006" key="3">
    <source>
        <dbReference type="Google" id="ProtNLM"/>
    </source>
</evidence>
<name>A0AAD9MQ95_9ANNE</name>
<gene>
    <name evidence="1" type="ORF">LSH36_2156g00007</name>
</gene>
<comment type="caution">
    <text evidence="1">The sequence shown here is derived from an EMBL/GenBank/DDBJ whole genome shotgun (WGS) entry which is preliminary data.</text>
</comment>
<dbReference type="AlphaFoldDB" id="A0AAD9MQ95"/>
<organism evidence="1 2">
    <name type="scientific">Paralvinella palmiformis</name>
    <dbReference type="NCBI Taxonomy" id="53620"/>
    <lineage>
        <taxon>Eukaryota</taxon>
        <taxon>Metazoa</taxon>
        <taxon>Spiralia</taxon>
        <taxon>Lophotrochozoa</taxon>
        <taxon>Annelida</taxon>
        <taxon>Polychaeta</taxon>
        <taxon>Sedentaria</taxon>
        <taxon>Canalipalpata</taxon>
        <taxon>Terebellida</taxon>
        <taxon>Terebelliformia</taxon>
        <taxon>Alvinellidae</taxon>
        <taxon>Paralvinella</taxon>
    </lineage>
</organism>
<sequence>MMPGTSVSGEVMLNYGPWPWKMCRRVCRQYLDCLAFKTTCEEVPTTKKTPTSAIWAHGHLNWCDGHWQHVVFSDESIFLLYRQDGRVRVRRQSHEALLDECVLPRVLAGGRVTIWGVFHSRGKSELDVLDRNMDQYQYIRDLETKTFPFAKIDFQANCVFQDKNVQDMDWPAMSPDLNPIENLWLKISHGLNKMDNPPTSVSELAQAVVDIWRDIPD</sequence>
<dbReference type="Proteomes" id="UP001208570">
    <property type="component" value="Unassembled WGS sequence"/>
</dbReference>
<accession>A0AAD9MQ95</accession>
<keyword evidence="2" id="KW-1185">Reference proteome</keyword>
<evidence type="ECO:0000313" key="2">
    <source>
        <dbReference type="Proteomes" id="UP001208570"/>
    </source>
</evidence>
<proteinExistence type="predicted"/>
<dbReference type="InterPro" id="IPR036397">
    <property type="entry name" value="RNaseH_sf"/>
</dbReference>
<dbReference type="Gene3D" id="3.30.420.10">
    <property type="entry name" value="Ribonuclease H-like superfamily/Ribonuclease H"/>
    <property type="match status" value="1"/>
</dbReference>
<dbReference type="EMBL" id="JAODUP010002149">
    <property type="protein sequence ID" value="KAK2138984.1"/>
    <property type="molecule type" value="Genomic_DNA"/>
</dbReference>
<evidence type="ECO:0000313" key="1">
    <source>
        <dbReference type="EMBL" id="KAK2138984.1"/>
    </source>
</evidence>
<reference evidence="1" key="1">
    <citation type="journal article" date="2023" name="Mol. Biol. Evol.">
        <title>Third-Generation Sequencing Reveals the Adaptive Role of the Epigenome in Three Deep-Sea Polychaetes.</title>
        <authorList>
            <person name="Perez M."/>
            <person name="Aroh O."/>
            <person name="Sun Y."/>
            <person name="Lan Y."/>
            <person name="Juniper S.K."/>
            <person name="Young C.R."/>
            <person name="Angers B."/>
            <person name="Qian P.Y."/>
        </authorList>
    </citation>
    <scope>NUCLEOTIDE SEQUENCE</scope>
    <source>
        <strain evidence="1">P08H-3</strain>
    </source>
</reference>